<evidence type="ECO:0000256" key="1">
    <source>
        <dbReference type="SAM" id="SignalP"/>
    </source>
</evidence>
<dbReference type="RefSeq" id="WP_018967219.1">
    <property type="nucleotide sequence ID" value="NZ_KB899213.1"/>
</dbReference>
<proteinExistence type="predicted"/>
<feature type="chain" id="PRO_5001665184" description="Lipocalin-like domain-containing protein" evidence="1">
    <location>
        <begin position="31"/>
        <end position="143"/>
    </location>
</feature>
<dbReference type="Proteomes" id="UP000027442">
    <property type="component" value="Unassembled WGS sequence"/>
</dbReference>
<evidence type="ECO:0000313" key="3">
    <source>
        <dbReference type="EMBL" id="KDR51160.1"/>
    </source>
</evidence>
<evidence type="ECO:0000313" key="4">
    <source>
        <dbReference type="Proteomes" id="UP000027442"/>
    </source>
</evidence>
<dbReference type="AlphaFoldDB" id="A0A069QEG3"/>
<organism evidence="3 4">
    <name type="scientific">Hoylesella loescheii DSM 19665 = JCM 12249 = ATCC 15930</name>
    <dbReference type="NCBI Taxonomy" id="1122985"/>
    <lineage>
        <taxon>Bacteria</taxon>
        <taxon>Pseudomonadati</taxon>
        <taxon>Bacteroidota</taxon>
        <taxon>Bacteroidia</taxon>
        <taxon>Bacteroidales</taxon>
        <taxon>Prevotellaceae</taxon>
        <taxon>Hoylesella</taxon>
    </lineage>
</organism>
<dbReference type="PROSITE" id="PS51257">
    <property type="entry name" value="PROKAR_LIPOPROTEIN"/>
    <property type="match status" value="1"/>
</dbReference>
<dbReference type="PATRIC" id="fig|1122985.7.peg.2885"/>
<dbReference type="EMBL" id="JNGW01000120">
    <property type="protein sequence ID" value="KDR51160.1"/>
    <property type="molecule type" value="Genomic_DNA"/>
</dbReference>
<keyword evidence="4" id="KW-1185">Reference proteome</keyword>
<evidence type="ECO:0000259" key="2">
    <source>
        <dbReference type="Pfam" id="PF13648"/>
    </source>
</evidence>
<gene>
    <name evidence="3" type="ORF">HMPREF1991_02790</name>
</gene>
<dbReference type="Pfam" id="PF13648">
    <property type="entry name" value="Lipocalin_4"/>
    <property type="match status" value="1"/>
</dbReference>
<dbReference type="HOGENOM" id="CLU_1804445_0_0_10"/>
<feature type="domain" description="Lipocalin-like" evidence="2">
    <location>
        <begin position="50"/>
        <end position="114"/>
    </location>
</feature>
<feature type="signal peptide" evidence="1">
    <location>
        <begin position="1"/>
        <end position="30"/>
    </location>
</feature>
<name>A0A069QEG3_HOYLO</name>
<comment type="caution">
    <text evidence="3">The sequence shown here is derived from an EMBL/GenBank/DDBJ whole genome shotgun (WGS) entry which is preliminary data.</text>
</comment>
<sequence length="143" mass="15838">MKSTILKNHILHFAAMFVVLIAGLSFVSCASESGEDQEASPIVDTWMSQGSSTGIYYMVFTEYKQYFVTTDLKDPNKNSEIGSYSFANNKLTCNPKGKSQKVYNCVITGSRMRLTPSSGNEGVKEFIRYTPSSAAKRVTHVQP</sequence>
<dbReference type="InterPro" id="IPR024311">
    <property type="entry name" value="Lipocalin-like"/>
</dbReference>
<reference evidence="3 4" key="1">
    <citation type="submission" date="2013-08" db="EMBL/GenBank/DDBJ databases">
        <authorList>
            <person name="Weinstock G."/>
            <person name="Sodergren E."/>
            <person name="Wylie T."/>
            <person name="Fulton L."/>
            <person name="Fulton R."/>
            <person name="Fronick C."/>
            <person name="O'Laughlin M."/>
            <person name="Godfrey J."/>
            <person name="Miner T."/>
            <person name="Herter B."/>
            <person name="Appelbaum E."/>
            <person name="Cordes M."/>
            <person name="Lek S."/>
            <person name="Wollam A."/>
            <person name="Pepin K.H."/>
            <person name="Palsikar V.B."/>
            <person name="Mitreva M."/>
            <person name="Wilson R.K."/>
        </authorList>
    </citation>
    <scope>NUCLEOTIDE SEQUENCE [LARGE SCALE GENOMIC DNA]</scope>
    <source>
        <strain evidence="3 4">ATCC 15930</strain>
    </source>
</reference>
<accession>A0A069QEG3</accession>
<protein>
    <recommendedName>
        <fullName evidence="2">Lipocalin-like domain-containing protein</fullName>
    </recommendedName>
</protein>
<keyword evidence="1" id="KW-0732">Signal</keyword>